<gene>
    <name evidence="7" type="ORF">DFH07DRAFT_5176</name>
</gene>
<dbReference type="SUPFAM" id="SSF57667">
    <property type="entry name" value="beta-beta-alpha zinc fingers"/>
    <property type="match status" value="1"/>
</dbReference>
<organism evidence="7 8">
    <name type="scientific">Mycena maculata</name>
    <dbReference type="NCBI Taxonomy" id="230809"/>
    <lineage>
        <taxon>Eukaryota</taxon>
        <taxon>Fungi</taxon>
        <taxon>Dikarya</taxon>
        <taxon>Basidiomycota</taxon>
        <taxon>Agaricomycotina</taxon>
        <taxon>Agaricomycetes</taxon>
        <taxon>Agaricomycetidae</taxon>
        <taxon>Agaricales</taxon>
        <taxon>Marasmiineae</taxon>
        <taxon>Mycenaceae</taxon>
        <taxon>Mycena</taxon>
    </lineage>
</organism>
<dbReference type="EMBL" id="JARJLG010000001">
    <property type="protein sequence ID" value="KAJ7785205.1"/>
    <property type="molecule type" value="Genomic_DNA"/>
</dbReference>
<sequence length="242" mass="26677">MTIGRVMGAHRNCDVPVPRLYPTRHLNHDAAPMPWTFAPRFPEESIKRYPSLTRALGDSYPGVPSGPSPLALTPDGRNTSIFDGCSRTASSLWSNSIPIVLQDTALAQGRAGHSPDANRTRKRSSFTCGICGKSFNRSTALSAHLNVHYDTRPFMCAASNCQRAFRARANAVRHMRLAHSLSVPPSMIRPSAPSQTDPYVVNYAPTDPPTHVSVIWTSNDSPLVCQKMPSFSAEHWRKQLTR</sequence>
<evidence type="ECO:0000256" key="5">
    <source>
        <dbReference type="PROSITE-ProRule" id="PRU00042"/>
    </source>
</evidence>
<keyword evidence="8" id="KW-1185">Reference proteome</keyword>
<dbReference type="FunFam" id="3.30.160.60:FF:000100">
    <property type="entry name" value="Zinc finger 45-like"/>
    <property type="match status" value="1"/>
</dbReference>
<dbReference type="GO" id="GO:0000981">
    <property type="term" value="F:DNA-binding transcription factor activity, RNA polymerase II-specific"/>
    <property type="evidence" value="ECO:0007669"/>
    <property type="project" value="TreeGrafter"/>
</dbReference>
<evidence type="ECO:0000313" key="8">
    <source>
        <dbReference type="Proteomes" id="UP001215280"/>
    </source>
</evidence>
<comment type="caution">
    <text evidence="7">The sequence shown here is derived from an EMBL/GenBank/DDBJ whole genome shotgun (WGS) entry which is preliminary data.</text>
</comment>
<dbReference type="Pfam" id="PF00096">
    <property type="entry name" value="zf-C2H2"/>
    <property type="match status" value="1"/>
</dbReference>
<dbReference type="PANTHER" id="PTHR23235:SF120">
    <property type="entry name" value="KRUPPEL-LIKE FACTOR 15"/>
    <property type="match status" value="1"/>
</dbReference>
<keyword evidence="3 5" id="KW-0863">Zinc-finger</keyword>
<keyword evidence="2" id="KW-0677">Repeat</keyword>
<reference evidence="7" key="1">
    <citation type="submission" date="2023-03" db="EMBL/GenBank/DDBJ databases">
        <title>Massive genome expansion in bonnet fungi (Mycena s.s.) driven by repeated elements and novel gene families across ecological guilds.</title>
        <authorList>
            <consortium name="Lawrence Berkeley National Laboratory"/>
            <person name="Harder C.B."/>
            <person name="Miyauchi S."/>
            <person name="Viragh M."/>
            <person name="Kuo A."/>
            <person name="Thoen E."/>
            <person name="Andreopoulos B."/>
            <person name="Lu D."/>
            <person name="Skrede I."/>
            <person name="Drula E."/>
            <person name="Henrissat B."/>
            <person name="Morin E."/>
            <person name="Kohler A."/>
            <person name="Barry K."/>
            <person name="LaButti K."/>
            <person name="Morin E."/>
            <person name="Salamov A."/>
            <person name="Lipzen A."/>
            <person name="Mereny Z."/>
            <person name="Hegedus B."/>
            <person name="Baldrian P."/>
            <person name="Stursova M."/>
            <person name="Weitz H."/>
            <person name="Taylor A."/>
            <person name="Grigoriev I.V."/>
            <person name="Nagy L.G."/>
            <person name="Martin F."/>
            <person name="Kauserud H."/>
        </authorList>
    </citation>
    <scope>NUCLEOTIDE SEQUENCE</scope>
    <source>
        <strain evidence="7">CBHHK188m</strain>
    </source>
</reference>
<feature type="domain" description="C2H2-type" evidence="6">
    <location>
        <begin position="154"/>
        <end position="184"/>
    </location>
</feature>
<dbReference type="SMART" id="SM00355">
    <property type="entry name" value="ZnF_C2H2"/>
    <property type="match status" value="2"/>
</dbReference>
<protein>
    <recommendedName>
        <fullName evidence="6">C2H2-type domain-containing protein</fullName>
    </recommendedName>
</protein>
<evidence type="ECO:0000256" key="3">
    <source>
        <dbReference type="ARBA" id="ARBA00022771"/>
    </source>
</evidence>
<evidence type="ECO:0000256" key="1">
    <source>
        <dbReference type="ARBA" id="ARBA00022723"/>
    </source>
</evidence>
<name>A0AAD7P2G4_9AGAR</name>
<dbReference type="InterPro" id="IPR013087">
    <property type="entry name" value="Znf_C2H2_type"/>
</dbReference>
<dbReference type="PROSITE" id="PS00028">
    <property type="entry name" value="ZINC_FINGER_C2H2_1"/>
    <property type="match status" value="2"/>
</dbReference>
<evidence type="ECO:0000313" key="7">
    <source>
        <dbReference type="EMBL" id="KAJ7785205.1"/>
    </source>
</evidence>
<evidence type="ECO:0000256" key="2">
    <source>
        <dbReference type="ARBA" id="ARBA00022737"/>
    </source>
</evidence>
<dbReference type="AlphaFoldDB" id="A0AAD7P2G4"/>
<keyword evidence="1" id="KW-0479">Metal-binding</keyword>
<dbReference type="GO" id="GO:0000978">
    <property type="term" value="F:RNA polymerase II cis-regulatory region sequence-specific DNA binding"/>
    <property type="evidence" value="ECO:0007669"/>
    <property type="project" value="TreeGrafter"/>
</dbReference>
<dbReference type="Gene3D" id="3.30.160.60">
    <property type="entry name" value="Classic Zinc Finger"/>
    <property type="match status" value="2"/>
</dbReference>
<accession>A0AAD7P2G4</accession>
<feature type="domain" description="C2H2-type" evidence="6">
    <location>
        <begin position="126"/>
        <end position="153"/>
    </location>
</feature>
<dbReference type="GO" id="GO:0008270">
    <property type="term" value="F:zinc ion binding"/>
    <property type="evidence" value="ECO:0007669"/>
    <property type="project" value="UniProtKB-KW"/>
</dbReference>
<evidence type="ECO:0000256" key="4">
    <source>
        <dbReference type="ARBA" id="ARBA00022833"/>
    </source>
</evidence>
<dbReference type="PANTHER" id="PTHR23235">
    <property type="entry name" value="KRUEPPEL-LIKE TRANSCRIPTION FACTOR"/>
    <property type="match status" value="1"/>
</dbReference>
<dbReference type="Proteomes" id="UP001215280">
    <property type="component" value="Unassembled WGS sequence"/>
</dbReference>
<evidence type="ECO:0000259" key="6">
    <source>
        <dbReference type="PROSITE" id="PS50157"/>
    </source>
</evidence>
<dbReference type="InterPro" id="IPR036236">
    <property type="entry name" value="Znf_C2H2_sf"/>
</dbReference>
<proteinExistence type="predicted"/>
<keyword evidence="4" id="KW-0862">Zinc</keyword>
<dbReference type="PROSITE" id="PS50157">
    <property type="entry name" value="ZINC_FINGER_C2H2_2"/>
    <property type="match status" value="2"/>
</dbReference>